<dbReference type="EMBL" id="JAAAIP010000125">
    <property type="protein sequence ID" value="KAG0325105.1"/>
    <property type="molecule type" value="Genomic_DNA"/>
</dbReference>
<dbReference type="GO" id="GO:0003723">
    <property type="term" value="F:RNA binding"/>
    <property type="evidence" value="ECO:0007669"/>
    <property type="project" value="UniProtKB-KW"/>
</dbReference>
<dbReference type="CDD" id="cd01722">
    <property type="entry name" value="Sm_F"/>
    <property type="match status" value="1"/>
</dbReference>
<comment type="caution">
    <text evidence="11">The sequence shown here is derived from an EMBL/GenBank/DDBJ whole genome shotgun (WGS) entry which is preliminary data.</text>
</comment>
<gene>
    <name evidence="11" type="ORF">BGZ99_001071</name>
</gene>
<keyword evidence="7" id="KW-0539">Nucleus</keyword>
<proteinExistence type="inferred from homology"/>
<keyword evidence="6" id="KW-0508">mRNA splicing</keyword>
<feature type="domain" description="Sm" evidence="10">
    <location>
        <begin position="8"/>
        <end position="80"/>
    </location>
</feature>
<dbReference type="InterPro" id="IPR001163">
    <property type="entry name" value="Sm_dom_euk/arc"/>
</dbReference>
<evidence type="ECO:0000313" key="11">
    <source>
        <dbReference type="EMBL" id="KAG0325105.1"/>
    </source>
</evidence>
<dbReference type="GO" id="GO:0000398">
    <property type="term" value="P:mRNA splicing, via spliceosome"/>
    <property type="evidence" value="ECO:0007669"/>
    <property type="project" value="InterPro"/>
</dbReference>
<dbReference type="PROSITE" id="PS52002">
    <property type="entry name" value="SM"/>
    <property type="match status" value="1"/>
</dbReference>
<keyword evidence="4" id="KW-0747">Spliceosome</keyword>
<protein>
    <recommendedName>
        <fullName evidence="9">Sm protein F</fullName>
    </recommendedName>
</protein>
<sequence>MSAFVPVNPKPFLNDLTGKAVMVKLKWGQEYKGVLVSVDSYMNLQLGNTEEFVDGTSAGTLGEVLIRCNNVLRDAVSASMLMWLIASQQGGARAMEQKDLSVLFVPAHHLNTLIGLHASSTSSTSASNLSSIGRSTASSPDFNYLTTPTSDLKHTMTTKLIAFSPEQQQSLSSLTLTSPSFLSYLLQYQQETIRGISVRLPGNYVHYSLLSDQQIVPGQTTVGDLKMKVLNVVYVTDGQEQVDDCVLCRLGVHVDGLHEMSKGHF</sequence>
<dbReference type="PANTHER" id="PTHR11021:SF0">
    <property type="entry name" value="SMALL NUCLEAR RIBONUCLEOPROTEIN F"/>
    <property type="match status" value="1"/>
</dbReference>
<evidence type="ECO:0000259" key="10">
    <source>
        <dbReference type="PROSITE" id="PS52002"/>
    </source>
</evidence>
<evidence type="ECO:0000256" key="9">
    <source>
        <dbReference type="ARBA" id="ARBA00030144"/>
    </source>
</evidence>
<dbReference type="InterPro" id="IPR047575">
    <property type="entry name" value="Sm"/>
</dbReference>
<dbReference type="PANTHER" id="PTHR11021">
    <property type="entry name" value="SMALL NUCLEAR RIBONUCLEOPROTEIN F SNRNP-F"/>
    <property type="match status" value="1"/>
</dbReference>
<evidence type="ECO:0000256" key="3">
    <source>
        <dbReference type="ARBA" id="ARBA00022664"/>
    </source>
</evidence>
<dbReference type="OrthoDB" id="2373471at2759"/>
<dbReference type="Gene3D" id="2.30.30.100">
    <property type="match status" value="1"/>
</dbReference>
<evidence type="ECO:0000256" key="1">
    <source>
        <dbReference type="ARBA" id="ARBA00004123"/>
    </source>
</evidence>
<dbReference type="GO" id="GO:0005685">
    <property type="term" value="C:U1 snRNP"/>
    <property type="evidence" value="ECO:0007669"/>
    <property type="project" value="TreeGrafter"/>
</dbReference>
<dbReference type="SUPFAM" id="SSF50182">
    <property type="entry name" value="Sm-like ribonucleoproteins"/>
    <property type="match status" value="1"/>
</dbReference>
<dbReference type="AlphaFoldDB" id="A0A9P6UY87"/>
<evidence type="ECO:0000256" key="2">
    <source>
        <dbReference type="ARBA" id="ARBA00007927"/>
    </source>
</evidence>
<dbReference type="InterPro" id="IPR016487">
    <property type="entry name" value="Lsm6/sSmF"/>
</dbReference>
<keyword evidence="5" id="KW-0694">RNA-binding</keyword>
<evidence type="ECO:0000256" key="8">
    <source>
        <dbReference type="ARBA" id="ARBA00023274"/>
    </source>
</evidence>
<reference evidence="11" key="1">
    <citation type="journal article" date="2020" name="Fungal Divers.">
        <title>Resolving the Mortierellaceae phylogeny through synthesis of multi-gene phylogenetics and phylogenomics.</title>
        <authorList>
            <person name="Vandepol N."/>
            <person name="Liber J."/>
            <person name="Desiro A."/>
            <person name="Na H."/>
            <person name="Kennedy M."/>
            <person name="Barry K."/>
            <person name="Grigoriev I.V."/>
            <person name="Miller A.N."/>
            <person name="O'Donnell K."/>
            <person name="Stajich J.E."/>
            <person name="Bonito G."/>
        </authorList>
    </citation>
    <scope>NUCLEOTIDE SEQUENCE</scope>
    <source>
        <strain evidence="11">REB-010B</strain>
    </source>
</reference>
<evidence type="ECO:0000256" key="4">
    <source>
        <dbReference type="ARBA" id="ARBA00022728"/>
    </source>
</evidence>
<dbReference type="Proteomes" id="UP000738325">
    <property type="component" value="Unassembled WGS sequence"/>
</dbReference>
<dbReference type="SMART" id="SM00651">
    <property type="entry name" value="Sm"/>
    <property type="match status" value="1"/>
</dbReference>
<dbReference type="Pfam" id="PF01423">
    <property type="entry name" value="LSM"/>
    <property type="match status" value="1"/>
</dbReference>
<comment type="subcellular location">
    <subcellularLocation>
        <location evidence="1">Nucleus</location>
    </subcellularLocation>
</comment>
<keyword evidence="8" id="KW-0687">Ribonucleoprotein</keyword>
<evidence type="ECO:0000256" key="5">
    <source>
        <dbReference type="ARBA" id="ARBA00022884"/>
    </source>
</evidence>
<dbReference type="GO" id="GO:0034715">
    <property type="term" value="C:pICln-Sm protein complex"/>
    <property type="evidence" value="ECO:0007669"/>
    <property type="project" value="TreeGrafter"/>
</dbReference>
<evidence type="ECO:0000256" key="6">
    <source>
        <dbReference type="ARBA" id="ARBA00023187"/>
    </source>
</evidence>
<keyword evidence="3" id="KW-0507">mRNA processing</keyword>
<dbReference type="InterPro" id="IPR034100">
    <property type="entry name" value="Sm_F"/>
</dbReference>
<evidence type="ECO:0000313" key="12">
    <source>
        <dbReference type="Proteomes" id="UP000738325"/>
    </source>
</evidence>
<accession>A0A9P6UY87</accession>
<comment type="similarity">
    <text evidence="2">Belongs to the snRNP Sm proteins family. SmF/LSm6 subfamily.</text>
</comment>
<keyword evidence="12" id="KW-1185">Reference proteome</keyword>
<dbReference type="GO" id="GO:0071013">
    <property type="term" value="C:catalytic step 2 spliceosome"/>
    <property type="evidence" value="ECO:0007669"/>
    <property type="project" value="TreeGrafter"/>
</dbReference>
<organism evidence="11 12">
    <name type="scientific">Dissophora globulifera</name>
    <dbReference type="NCBI Taxonomy" id="979702"/>
    <lineage>
        <taxon>Eukaryota</taxon>
        <taxon>Fungi</taxon>
        <taxon>Fungi incertae sedis</taxon>
        <taxon>Mucoromycota</taxon>
        <taxon>Mortierellomycotina</taxon>
        <taxon>Mortierellomycetes</taxon>
        <taxon>Mortierellales</taxon>
        <taxon>Mortierellaceae</taxon>
        <taxon>Dissophora</taxon>
    </lineage>
</organism>
<dbReference type="InterPro" id="IPR010920">
    <property type="entry name" value="LSM_dom_sf"/>
</dbReference>
<evidence type="ECO:0000256" key="7">
    <source>
        <dbReference type="ARBA" id="ARBA00023242"/>
    </source>
</evidence>
<name>A0A9P6UY87_9FUNG</name>